<dbReference type="InterPro" id="IPR031770">
    <property type="entry name" value="Abf-1/2"/>
</dbReference>
<sequence length="101" mass="10748">MIISEQCGLLSATMRGITVLVMMMLLVCANAAIDFSTCARMDIPVLSKVARAMCINSCKFQNCGTGYCQVSKGRKTCVCYRCGNGGGPYPPLPSITIGKGR</sequence>
<keyword evidence="1" id="KW-0812">Transmembrane</keyword>
<gene>
    <name evidence="2" type="ORF">Tcan_02178</name>
</gene>
<keyword evidence="1" id="KW-0472">Membrane</keyword>
<dbReference type="EMBL" id="JPKZ01021781">
    <property type="protein sequence ID" value="KHN71559.1"/>
    <property type="molecule type" value="Genomic_DNA"/>
</dbReference>
<accession>A0A0B2UQN2</accession>
<protein>
    <submittedName>
        <fullName evidence="2">Uncharacterized protein</fullName>
    </submittedName>
</protein>
<reference evidence="2 3" key="1">
    <citation type="submission" date="2014-11" db="EMBL/GenBank/DDBJ databases">
        <title>Genetic blueprint of the zoonotic pathogen Toxocara canis.</title>
        <authorList>
            <person name="Zhu X.-Q."/>
            <person name="Korhonen P.K."/>
            <person name="Cai H."/>
            <person name="Young N.D."/>
            <person name="Nejsum P."/>
            <person name="von Samson-Himmelstjerna G."/>
            <person name="Boag P.R."/>
            <person name="Tan P."/>
            <person name="Li Q."/>
            <person name="Min J."/>
            <person name="Yang Y."/>
            <person name="Wang X."/>
            <person name="Fang X."/>
            <person name="Hall R.S."/>
            <person name="Hofmann A."/>
            <person name="Sternberg P.W."/>
            <person name="Jex A.R."/>
            <person name="Gasser R.B."/>
        </authorList>
    </citation>
    <scope>NUCLEOTIDE SEQUENCE [LARGE SCALE GENOMIC DNA]</scope>
    <source>
        <strain evidence="2">PN_DK_2014</strain>
    </source>
</reference>
<dbReference type="Gene3D" id="3.30.30.110">
    <property type="entry name" value="Antibacterial factor-related peptide"/>
    <property type="match status" value="1"/>
</dbReference>
<dbReference type="OMA" id="MCINSCK"/>
<organism evidence="2 3">
    <name type="scientific">Toxocara canis</name>
    <name type="common">Canine roundworm</name>
    <dbReference type="NCBI Taxonomy" id="6265"/>
    <lineage>
        <taxon>Eukaryota</taxon>
        <taxon>Metazoa</taxon>
        <taxon>Ecdysozoa</taxon>
        <taxon>Nematoda</taxon>
        <taxon>Chromadorea</taxon>
        <taxon>Rhabditida</taxon>
        <taxon>Spirurina</taxon>
        <taxon>Ascaridomorpha</taxon>
        <taxon>Ascaridoidea</taxon>
        <taxon>Toxocaridae</taxon>
        <taxon>Toxocara</taxon>
    </lineage>
</organism>
<dbReference type="AlphaFoldDB" id="A0A0B2UQN2"/>
<comment type="caution">
    <text evidence="2">The sequence shown here is derived from an EMBL/GenBank/DDBJ whole genome shotgun (WGS) entry which is preliminary data.</text>
</comment>
<dbReference type="OrthoDB" id="5786696at2759"/>
<dbReference type="Pfam" id="PF16839">
    <property type="entry name" value="Antimicrobial25"/>
    <property type="match status" value="1"/>
</dbReference>
<evidence type="ECO:0000313" key="2">
    <source>
        <dbReference type="EMBL" id="KHN71559.1"/>
    </source>
</evidence>
<dbReference type="GO" id="GO:0098542">
    <property type="term" value="P:defense response to other organism"/>
    <property type="evidence" value="ECO:0007669"/>
    <property type="project" value="InterPro"/>
</dbReference>
<dbReference type="PANTHER" id="PTHR37971">
    <property type="entry name" value="ANTIBACTERIAL FACTOR-RELATED PEPTIDE 1-RELATED"/>
    <property type="match status" value="1"/>
</dbReference>
<dbReference type="Proteomes" id="UP000031036">
    <property type="component" value="Unassembled WGS sequence"/>
</dbReference>
<feature type="transmembrane region" description="Helical" evidence="1">
    <location>
        <begin position="12"/>
        <end position="33"/>
    </location>
</feature>
<evidence type="ECO:0000256" key="1">
    <source>
        <dbReference type="SAM" id="Phobius"/>
    </source>
</evidence>
<proteinExistence type="predicted"/>
<dbReference type="PANTHER" id="PTHR37971:SF1">
    <property type="entry name" value="ANTIBACTERIAL FACTOR-RELATED PEPTIDE 1-RELATED"/>
    <property type="match status" value="1"/>
</dbReference>
<keyword evidence="1" id="KW-1133">Transmembrane helix</keyword>
<name>A0A0B2UQN2_TOXCA</name>
<keyword evidence="3" id="KW-1185">Reference proteome</keyword>
<evidence type="ECO:0000313" key="3">
    <source>
        <dbReference type="Proteomes" id="UP000031036"/>
    </source>
</evidence>
<dbReference type="InterPro" id="IPR038204">
    <property type="entry name" value="Abf-1/2_sf"/>
</dbReference>